<dbReference type="Proteomes" id="UP001567572">
    <property type="component" value="Unassembled WGS sequence"/>
</dbReference>
<comment type="caution">
    <text evidence="3">The sequence shown here is derived from an EMBL/GenBank/DDBJ whole genome shotgun (WGS) entry which is preliminary data.</text>
</comment>
<feature type="domain" description="SUF system FeS cluster assembly SufBD core" evidence="2">
    <location>
        <begin position="147"/>
        <end position="378"/>
    </location>
</feature>
<dbReference type="NCBIfam" id="TIGR01981">
    <property type="entry name" value="sufD"/>
    <property type="match status" value="1"/>
</dbReference>
<organism evidence="3 4">
    <name type="scientific">Halorubrum miltondacostae</name>
    <dbReference type="NCBI Taxonomy" id="3076378"/>
    <lineage>
        <taxon>Archaea</taxon>
        <taxon>Methanobacteriati</taxon>
        <taxon>Methanobacteriota</taxon>
        <taxon>Stenosarchaea group</taxon>
        <taxon>Halobacteria</taxon>
        <taxon>Halobacteriales</taxon>
        <taxon>Haloferacaceae</taxon>
        <taxon>Halorubrum</taxon>
    </lineage>
</organism>
<dbReference type="PANTHER" id="PTHR30508:SF1">
    <property type="entry name" value="UPF0051 PROTEIN ABCI8, CHLOROPLASTIC-RELATED"/>
    <property type="match status" value="1"/>
</dbReference>
<dbReference type="InterPro" id="IPR055346">
    <property type="entry name" value="Fe-S_cluster_assembly_SufBD"/>
</dbReference>
<dbReference type="InterPro" id="IPR000825">
    <property type="entry name" value="SUF_FeS_clus_asmbl_SufBD_core"/>
</dbReference>
<keyword evidence="4" id="KW-1185">Reference proteome</keyword>
<evidence type="ECO:0000313" key="4">
    <source>
        <dbReference type="Proteomes" id="UP001567572"/>
    </source>
</evidence>
<dbReference type="SUPFAM" id="SSF101960">
    <property type="entry name" value="Stabilizer of iron transporter SufD"/>
    <property type="match status" value="1"/>
</dbReference>
<evidence type="ECO:0000259" key="2">
    <source>
        <dbReference type="Pfam" id="PF01458"/>
    </source>
</evidence>
<evidence type="ECO:0000256" key="1">
    <source>
        <dbReference type="ARBA" id="ARBA00043967"/>
    </source>
</evidence>
<dbReference type="Pfam" id="PF01458">
    <property type="entry name" value="SUFBD_core"/>
    <property type="match status" value="1"/>
</dbReference>
<dbReference type="AlphaFoldDB" id="A0ABD5LZS0"/>
<sequence length="404" mass="44835">MSTQAIESLSEDTVRRIADERDEPEWLLETRLNALAALETAELPDVIKTPGRRWTDLEALDFESLVDPLNQADETERTAGDDEAVVLPFTEALAEYGDVIEANFGSVLDPEHNYLTALSVALFTTGTFVYVPEGVDVEDVTVRAEMNSRSLFSQTLVVAEESSSVTILESIESGDADVNGDRYFSNLVEVVAGENSNVQFGSLQNLDDDAYTYSLKRGVTDTYATVDWIESNFGSKLTRSDIETELEGDGSESQIVGTFFGTDDQHFDINARVWHLAEQTTADLVTRGVLDDVARSVYEGVQDVGEDAWNTSSYQRENTLMLSDDAEADASPKLIIHNHDTEASHSATVGQVDAEDLFYLESRSIDSRTARNMLVEGFFVPVLEEIAVDEFRDDVEELVFERLR</sequence>
<evidence type="ECO:0000313" key="3">
    <source>
        <dbReference type="EMBL" id="MEZ3163487.1"/>
    </source>
</evidence>
<name>A0ABD5LZS0_9EURY</name>
<dbReference type="EMBL" id="JBEDNY010000002">
    <property type="protein sequence ID" value="MEZ3163487.1"/>
    <property type="molecule type" value="Genomic_DNA"/>
</dbReference>
<protein>
    <submittedName>
        <fullName evidence="3">Fe-S cluster assembly protein SufD</fullName>
    </submittedName>
</protein>
<proteinExistence type="inferred from homology"/>
<dbReference type="InterPro" id="IPR037284">
    <property type="entry name" value="SUF_FeS_clus_asmbl_SufBD_sf"/>
</dbReference>
<gene>
    <name evidence="3" type="primary">sufD</name>
    <name evidence="3" type="ORF">ABNG04_06305</name>
</gene>
<dbReference type="PANTHER" id="PTHR30508">
    <property type="entry name" value="FES CLUSTER ASSEMBLY PROTEIN SUF"/>
    <property type="match status" value="1"/>
</dbReference>
<comment type="similarity">
    <text evidence="1">Belongs to the iron-sulfur cluster assembly SufBD family.</text>
</comment>
<dbReference type="InterPro" id="IPR011542">
    <property type="entry name" value="SUF_FeS_clus_asmbl_SufD"/>
</dbReference>
<reference evidence="3 4" key="1">
    <citation type="submission" date="2024-06" db="EMBL/GenBank/DDBJ databases">
        <title>Halorubrum miltondacostae sp. nov., a potential PHA producer isolated from an inland solar saltern in Rio Maior, Portugal.</title>
        <authorList>
            <person name="Albuquerque L."/>
            <person name="Viver T."/>
            <person name="Barroso C."/>
            <person name="Claudino R."/>
            <person name="Galvan M."/>
            <person name="Simoes G."/>
            <person name="Lobo Da Cunha A."/>
            <person name="Egas C."/>
        </authorList>
    </citation>
    <scope>NUCLEOTIDE SEQUENCE [LARGE SCALE GENOMIC DNA]</scope>
    <source>
        <strain evidence="3 4">RMP-11</strain>
    </source>
</reference>
<dbReference type="RefSeq" id="WP_371161024.1">
    <property type="nucleotide sequence ID" value="NZ_JBEDNX010000004.1"/>
</dbReference>
<accession>A0ABD5LZS0</accession>